<keyword evidence="1" id="KW-0732">Signal</keyword>
<dbReference type="EMBL" id="AMZH03015913">
    <property type="protein sequence ID" value="RRT45322.1"/>
    <property type="molecule type" value="Genomic_DNA"/>
</dbReference>
<evidence type="ECO:0000256" key="1">
    <source>
        <dbReference type="SAM" id="SignalP"/>
    </source>
</evidence>
<dbReference type="AlphaFoldDB" id="A0A426Y0T6"/>
<dbReference type="Proteomes" id="UP000287651">
    <property type="component" value="Unassembled WGS sequence"/>
</dbReference>
<organism evidence="2 3">
    <name type="scientific">Ensete ventricosum</name>
    <name type="common">Abyssinian banana</name>
    <name type="synonym">Musa ensete</name>
    <dbReference type="NCBI Taxonomy" id="4639"/>
    <lineage>
        <taxon>Eukaryota</taxon>
        <taxon>Viridiplantae</taxon>
        <taxon>Streptophyta</taxon>
        <taxon>Embryophyta</taxon>
        <taxon>Tracheophyta</taxon>
        <taxon>Spermatophyta</taxon>
        <taxon>Magnoliopsida</taxon>
        <taxon>Liliopsida</taxon>
        <taxon>Zingiberales</taxon>
        <taxon>Musaceae</taxon>
        <taxon>Ensete</taxon>
    </lineage>
</organism>
<evidence type="ECO:0000313" key="3">
    <source>
        <dbReference type="Proteomes" id="UP000287651"/>
    </source>
</evidence>
<feature type="chain" id="PRO_5019578195" description="Secreted protein" evidence="1">
    <location>
        <begin position="23"/>
        <end position="129"/>
    </location>
</feature>
<comment type="caution">
    <text evidence="2">The sequence shown here is derived from an EMBL/GenBank/DDBJ whole genome shotgun (WGS) entry which is preliminary data.</text>
</comment>
<sequence length="129" mass="14059">MSLLPLLLTMPSYLFTTPVVLTTDFPRRVGHVDEPIVQGREDVAARSTSAISFFPPWKTFSRCLIRVLKMRSFAELPACGDVGLVPSGGSGTDRTERSSCEELAGLHIWELIRPSRGSGVDPTEQGLGN</sequence>
<feature type="signal peptide" evidence="1">
    <location>
        <begin position="1"/>
        <end position="22"/>
    </location>
</feature>
<evidence type="ECO:0000313" key="2">
    <source>
        <dbReference type="EMBL" id="RRT45322.1"/>
    </source>
</evidence>
<name>A0A426Y0T6_ENSVE</name>
<gene>
    <name evidence="2" type="ORF">B296_00035611</name>
</gene>
<reference evidence="2 3" key="1">
    <citation type="journal article" date="2014" name="Agronomy (Basel)">
        <title>A Draft Genome Sequence for Ensete ventricosum, the Drought-Tolerant Tree Against Hunger.</title>
        <authorList>
            <person name="Harrison J."/>
            <person name="Moore K.A."/>
            <person name="Paszkiewicz K."/>
            <person name="Jones T."/>
            <person name="Grant M."/>
            <person name="Ambacheew D."/>
            <person name="Muzemil S."/>
            <person name="Studholme D.J."/>
        </authorList>
    </citation>
    <scope>NUCLEOTIDE SEQUENCE [LARGE SCALE GENOMIC DNA]</scope>
</reference>
<proteinExistence type="predicted"/>
<evidence type="ECO:0008006" key="4">
    <source>
        <dbReference type="Google" id="ProtNLM"/>
    </source>
</evidence>
<protein>
    <recommendedName>
        <fullName evidence="4">Secreted protein</fullName>
    </recommendedName>
</protein>
<accession>A0A426Y0T6</accession>